<feature type="region of interest" description="Disordered" evidence="1">
    <location>
        <begin position="269"/>
        <end position="340"/>
    </location>
</feature>
<dbReference type="EMBL" id="KD149372">
    <property type="protein sequence ID" value="EMS57176.1"/>
    <property type="molecule type" value="Genomic_DNA"/>
</dbReference>
<protein>
    <submittedName>
        <fullName evidence="2">Uncharacterized protein</fullName>
    </submittedName>
</protein>
<dbReference type="SUPFAM" id="SSF54236">
    <property type="entry name" value="Ubiquitin-like"/>
    <property type="match status" value="1"/>
</dbReference>
<feature type="compositionally biased region" description="Low complexity" evidence="1">
    <location>
        <begin position="279"/>
        <end position="307"/>
    </location>
</feature>
<dbReference type="STRING" id="4572.M7ZBZ6"/>
<dbReference type="SUPFAM" id="SSF63491">
    <property type="entry name" value="BAG domain"/>
    <property type="match status" value="1"/>
</dbReference>
<dbReference type="InterPro" id="IPR039773">
    <property type="entry name" value="BAG_chaperone_regulator"/>
</dbReference>
<organism evidence="2">
    <name type="scientific">Triticum urartu</name>
    <name type="common">Red wild einkorn</name>
    <name type="synonym">Crithodium urartu</name>
    <dbReference type="NCBI Taxonomy" id="4572"/>
    <lineage>
        <taxon>Eukaryota</taxon>
        <taxon>Viridiplantae</taxon>
        <taxon>Streptophyta</taxon>
        <taxon>Embryophyta</taxon>
        <taxon>Tracheophyta</taxon>
        <taxon>Spermatophyta</taxon>
        <taxon>Magnoliopsida</taxon>
        <taxon>Liliopsida</taxon>
        <taxon>Poales</taxon>
        <taxon>Poaceae</taxon>
        <taxon>BOP clade</taxon>
        <taxon>Pooideae</taxon>
        <taxon>Triticodae</taxon>
        <taxon>Triticeae</taxon>
        <taxon>Triticinae</taxon>
        <taxon>Triticum</taxon>
    </lineage>
</organism>
<dbReference type="Gene3D" id="1.20.58.120">
    <property type="entry name" value="BAG domain"/>
    <property type="match status" value="1"/>
</dbReference>
<evidence type="ECO:0000256" key="1">
    <source>
        <dbReference type="SAM" id="MobiDB-lite"/>
    </source>
</evidence>
<dbReference type="AlphaFoldDB" id="M7ZBZ6"/>
<evidence type="ECO:0000313" key="2">
    <source>
        <dbReference type="EMBL" id="EMS57176.1"/>
    </source>
</evidence>
<dbReference type="InterPro" id="IPR036533">
    <property type="entry name" value="BAG_dom_sf"/>
</dbReference>
<dbReference type="Gene3D" id="3.10.20.90">
    <property type="entry name" value="Phosphatidylinositol 3-kinase Catalytic Subunit, Chain A, domain 1"/>
    <property type="match status" value="1"/>
</dbReference>
<reference evidence="2" key="1">
    <citation type="journal article" date="2013" name="Nature">
        <title>Draft genome of the wheat A-genome progenitor Triticum urartu.</title>
        <authorList>
            <person name="Ling H.Q."/>
            <person name="Zhao S."/>
            <person name="Liu D."/>
            <person name="Wang J."/>
            <person name="Sun H."/>
            <person name="Zhang C."/>
            <person name="Fan H."/>
            <person name="Li D."/>
            <person name="Dong L."/>
            <person name="Tao Y."/>
            <person name="Gao C."/>
            <person name="Wu H."/>
            <person name="Li Y."/>
            <person name="Cui Y."/>
            <person name="Guo X."/>
            <person name="Zheng S."/>
            <person name="Wang B."/>
            <person name="Yu K."/>
            <person name="Liang Q."/>
            <person name="Yang W."/>
            <person name="Lou X."/>
            <person name="Chen J."/>
            <person name="Feng M."/>
            <person name="Jian J."/>
            <person name="Zhang X."/>
            <person name="Luo G."/>
            <person name="Jiang Y."/>
            <person name="Liu J."/>
            <person name="Wang Z."/>
            <person name="Sha Y."/>
            <person name="Zhang B."/>
            <person name="Wu H."/>
            <person name="Tang D."/>
            <person name="Shen Q."/>
            <person name="Xue P."/>
            <person name="Zou S."/>
            <person name="Wang X."/>
            <person name="Liu X."/>
            <person name="Wang F."/>
            <person name="Yang Y."/>
            <person name="An X."/>
            <person name="Dong Z."/>
            <person name="Zhang K."/>
            <person name="Zhang X."/>
            <person name="Luo M.C."/>
            <person name="Dvorak J."/>
            <person name="Tong Y."/>
            <person name="Wang J."/>
            <person name="Yang H."/>
            <person name="Li Z."/>
            <person name="Wang D."/>
            <person name="Zhang A."/>
            <person name="Wang J."/>
        </authorList>
    </citation>
    <scope>NUCLEOTIDE SEQUENCE</scope>
</reference>
<dbReference type="GO" id="GO:0000774">
    <property type="term" value="F:adenyl-nucleotide exchange factor activity"/>
    <property type="evidence" value="ECO:0007669"/>
    <property type="project" value="TreeGrafter"/>
</dbReference>
<dbReference type="OMA" id="VTHEVYV"/>
<dbReference type="InterPro" id="IPR029071">
    <property type="entry name" value="Ubiquitin-like_domsf"/>
</dbReference>
<gene>
    <name evidence="2" type="ORF">TRIUR3_33832</name>
</gene>
<dbReference type="PANTHER" id="PTHR12329:SF32">
    <property type="entry name" value="OS08G0546100 PROTEIN"/>
    <property type="match status" value="1"/>
</dbReference>
<dbReference type="GO" id="GO:0005737">
    <property type="term" value="C:cytoplasm"/>
    <property type="evidence" value="ECO:0007669"/>
    <property type="project" value="TreeGrafter"/>
</dbReference>
<sequence length="370" mass="39976">MAREMGCVPCGGCRVAGEGGHPSVAVSTLDLSSGAVGPGRRIHVPTWRQPGSGEDEVYKLDWEEIEAKMMRGKDQRPAAFSPMRESVAAAVQEEVWEVRPSGMLVQKRTPDSDPPPGGAPVPTIRVKVKYAGVYHEVYINSQASFGELKKLMSEKTGLHPDDQKVVYKDRERDSKAFLDMVGVKDRSKMTLLEDPTAQAKRLIEERRNAKAQRAAKAISRVSLDVDKLASKVSALETIVSKGGKVVEADLVTLTEALMSELLKLDAKAARPPLRPRPAPAQQHQQRRQFQPAAPTTATAPAPQTATASWDTFDLLSSTPSSSSPAPVSTMALATTTSPSPRLIPYNDLLHRCMVAVDGDGDGDKGRHKAA</sequence>
<feature type="compositionally biased region" description="Low complexity" evidence="1">
    <location>
        <begin position="316"/>
        <end position="328"/>
    </location>
</feature>
<dbReference type="PANTHER" id="PTHR12329">
    <property type="entry name" value="BCL2-ASSOCIATED ATHANOGENE"/>
    <property type="match status" value="1"/>
</dbReference>
<accession>M7ZBZ6</accession>
<proteinExistence type="predicted"/>
<dbReference type="GO" id="GO:0050821">
    <property type="term" value="P:protein stabilization"/>
    <property type="evidence" value="ECO:0007669"/>
    <property type="project" value="TreeGrafter"/>
</dbReference>
<dbReference type="PROSITE" id="PS50053">
    <property type="entry name" value="UBIQUITIN_2"/>
    <property type="match status" value="1"/>
</dbReference>
<dbReference type="InterPro" id="IPR000626">
    <property type="entry name" value="Ubiquitin-like_dom"/>
</dbReference>
<dbReference type="Pfam" id="PF00240">
    <property type="entry name" value="ubiquitin"/>
    <property type="match status" value="1"/>
</dbReference>
<name>M7ZBZ6_TRIUA</name>
<dbReference type="eggNOG" id="KOG4361">
    <property type="taxonomic scope" value="Eukaryota"/>
</dbReference>
<dbReference type="GO" id="GO:0051087">
    <property type="term" value="F:protein-folding chaperone binding"/>
    <property type="evidence" value="ECO:0007669"/>
    <property type="project" value="InterPro"/>
</dbReference>